<dbReference type="Proteomes" id="UP000790709">
    <property type="component" value="Unassembled WGS sequence"/>
</dbReference>
<accession>A0ACB8B6S0</accession>
<protein>
    <submittedName>
        <fullName evidence="1">Uncharacterized protein</fullName>
    </submittedName>
</protein>
<dbReference type="EMBL" id="MU266548">
    <property type="protein sequence ID" value="KAH7920974.1"/>
    <property type="molecule type" value="Genomic_DNA"/>
</dbReference>
<gene>
    <name evidence="1" type="ORF">BV22DRAFT_1039175</name>
</gene>
<organism evidence="1 2">
    <name type="scientific">Leucogyrophana mollusca</name>
    <dbReference type="NCBI Taxonomy" id="85980"/>
    <lineage>
        <taxon>Eukaryota</taxon>
        <taxon>Fungi</taxon>
        <taxon>Dikarya</taxon>
        <taxon>Basidiomycota</taxon>
        <taxon>Agaricomycotina</taxon>
        <taxon>Agaricomycetes</taxon>
        <taxon>Agaricomycetidae</taxon>
        <taxon>Boletales</taxon>
        <taxon>Boletales incertae sedis</taxon>
        <taxon>Leucogyrophana</taxon>
    </lineage>
</organism>
<evidence type="ECO:0000313" key="2">
    <source>
        <dbReference type="Proteomes" id="UP000790709"/>
    </source>
</evidence>
<reference evidence="1" key="1">
    <citation type="journal article" date="2021" name="New Phytol.">
        <title>Evolutionary innovations through gain and loss of genes in the ectomycorrhizal Boletales.</title>
        <authorList>
            <person name="Wu G."/>
            <person name="Miyauchi S."/>
            <person name="Morin E."/>
            <person name="Kuo A."/>
            <person name="Drula E."/>
            <person name="Varga T."/>
            <person name="Kohler A."/>
            <person name="Feng B."/>
            <person name="Cao Y."/>
            <person name="Lipzen A."/>
            <person name="Daum C."/>
            <person name="Hundley H."/>
            <person name="Pangilinan J."/>
            <person name="Johnson J."/>
            <person name="Barry K."/>
            <person name="LaButti K."/>
            <person name="Ng V."/>
            <person name="Ahrendt S."/>
            <person name="Min B."/>
            <person name="Choi I.G."/>
            <person name="Park H."/>
            <person name="Plett J.M."/>
            <person name="Magnuson J."/>
            <person name="Spatafora J.W."/>
            <person name="Nagy L.G."/>
            <person name="Henrissat B."/>
            <person name="Grigoriev I.V."/>
            <person name="Yang Z.L."/>
            <person name="Xu J."/>
            <person name="Martin F.M."/>
        </authorList>
    </citation>
    <scope>NUCLEOTIDE SEQUENCE</scope>
    <source>
        <strain evidence="1">KUC20120723A-06</strain>
    </source>
</reference>
<sequence>MAESHPEIEEKHEDADAHHPEVAEKVTETSDRPTHLIPEVRLTLEEAEAEAKVASEKLFFVYDKLHTLVLGYEDTIKKRWGKRSRSKKHELLLEVYPGMPRNESLKPEELVKYPIRGIGGVLFGTIKQDFVVPYVNSTALTVDGGSKFLSLLHYRAHLLPSAFAQYDRDQIHFGGVTGLIGRRDTKDAALLCHGDSTTYGKLVSWRVRYDDNMMGMALEMRGDAMAFREVLPVFDFQTKLLTFLLNAAEKILEGVDLNTIPPAQDPLPPPEIPSIPTINYGWDSVALQSSLRPYLHPDEFSFPAFSALVQSQYDLAKDHLISLRTDPQYLAEQLQQHFDHRGELTSKSRLANTSFIQDRAAAGVIVDAYRDFSDWHLILEAAKKAHRKYQELGGKPARGKRLPPGYEEGFIDAHVLLVALKAQIKLRYSMAVSVSPPFRDYFEVSFKDQRLHKSQVRYTGPSGDRLVDLLVGLLEDERMDELEVSQVFAELDLIPPSTDQNARITPRISMLLAQAASIHDALEMINLHRPKVDLRNTDDFALRLKRLTGLLRSGFDTYEGKQMNLSAVAFPVSMFEYPKAPKKNEAWVSACESVDNAFATFWAKADRQLLPVIGEKVQKMVQTFVDPLLVRKEQWADFVRKKGATPVAKGPVSQEALLEELGVSPAILKSQKGKKKKRGQIPDAAEQESVPIPPPSDPTPALSDTSTPSAPPEQIPVPARTHKTLRNIFRLTSSDEISSQLGSVMWSDVLQAFSQLGFTILKTRGTSWRFTKAGEESSFSVYAPHPEPNLDFWKARRLGLCLTRRFGWTIDTFVLEKGTPPADKTQTQVDQ</sequence>
<name>A0ACB8B6S0_9AGAM</name>
<keyword evidence="2" id="KW-1185">Reference proteome</keyword>
<comment type="caution">
    <text evidence="1">The sequence shown here is derived from an EMBL/GenBank/DDBJ whole genome shotgun (WGS) entry which is preliminary data.</text>
</comment>
<evidence type="ECO:0000313" key="1">
    <source>
        <dbReference type="EMBL" id="KAH7920974.1"/>
    </source>
</evidence>
<proteinExistence type="predicted"/>